<dbReference type="PANTHER" id="PTHR10000">
    <property type="entry name" value="PHOSPHOSERINE PHOSPHATASE"/>
    <property type="match status" value="1"/>
</dbReference>
<dbReference type="GO" id="GO:0000287">
    <property type="term" value="F:magnesium ion binding"/>
    <property type="evidence" value="ECO:0007669"/>
    <property type="project" value="TreeGrafter"/>
</dbReference>
<dbReference type="KEGG" id="kcm:ABWK59_18810"/>
<gene>
    <name evidence="1" type="ORF">ABWK59_18810</name>
</gene>
<dbReference type="Gene3D" id="3.40.50.1000">
    <property type="entry name" value="HAD superfamily/HAD-like"/>
    <property type="match status" value="1"/>
</dbReference>
<dbReference type="InterPro" id="IPR036412">
    <property type="entry name" value="HAD-like_sf"/>
</dbReference>
<reference evidence="1" key="1">
    <citation type="submission" date="2024-06" db="EMBL/GenBank/DDBJ databases">
        <title>The genome sequences of Kitasatospora sp. strain HUAS MG31.</title>
        <authorList>
            <person name="Mo P."/>
        </authorList>
    </citation>
    <scope>NUCLEOTIDE SEQUENCE</scope>
    <source>
        <strain evidence="1">HUAS MG31</strain>
    </source>
</reference>
<proteinExistence type="predicted"/>
<dbReference type="Gene3D" id="3.30.1240.10">
    <property type="match status" value="1"/>
</dbReference>
<dbReference type="EMBL" id="CP159872">
    <property type="protein sequence ID" value="XCM80818.1"/>
    <property type="molecule type" value="Genomic_DNA"/>
</dbReference>
<dbReference type="SUPFAM" id="SSF56784">
    <property type="entry name" value="HAD-like"/>
    <property type="match status" value="1"/>
</dbReference>
<protein>
    <submittedName>
        <fullName evidence="1">HAD family hydrolase</fullName>
        <ecNumber evidence="1">3.1.3.-</ecNumber>
    </submittedName>
</protein>
<dbReference type="AlphaFoldDB" id="A0AAU8JWR7"/>
<dbReference type="GO" id="GO:0005829">
    <property type="term" value="C:cytosol"/>
    <property type="evidence" value="ECO:0007669"/>
    <property type="project" value="TreeGrafter"/>
</dbReference>
<dbReference type="RefSeq" id="WP_354641752.1">
    <property type="nucleotide sequence ID" value="NZ_CP159872.1"/>
</dbReference>
<dbReference type="EC" id="3.1.3.-" evidence="1"/>
<dbReference type="PANTHER" id="PTHR10000:SF8">
    <property type="entry name" value="HAD SUPERFAMILY HYDROLASE-LIKE, TYPE 3"/>
    <property type="match status" value="1"/>
</dbReference>
<keyword evidence="1" id="KW-0378">Hydrolase</keyword>
<name>A0AAU8JWR7_9ACTN</name>
<accession>A0AAU8JWR7</accession>
<dbReference type="Pfam" id="PF08282">
    <property type="entry name" value="Hydrolase_3"/>
    <property type="match status" value="1"/>
</dbReference>
<dbReference type="GO" id="GO:0016791">
    <property type="term" value="F:phosphatase activity"/>
    <property type="evidence" value="ECO:0007669"/>
    <property type="project" value="TreeGrafter"/>
</dbReference>
<sequence length="268" mass="27296">MKRCRLVATDLDGTLLRDDRALSARTRRALGLASAAGAEVVLVTARPPRFVDALAEAHGLTGTAVCSNGALVYDIASRTVISSRTLSVGLARRIAGSLAQALPGIGFAVETGHRVLHAPGYGLRLPEDSGAEFAVAALDDLWSAGAPVVKLLAWSPVFDADAMVAAAGHAVGPVAHVTHSGGTGLLEISAAGVTKADTLSALCAERGIEAAEVVAFGDMPNDLSVLHWAGAGYAVANAHPTVLSAVARHTASNEEDGVAAVLERLFTA</sequence>
<organism evidence="1">
    <name type="scientific">Kitasatospora camelliae</name>
    <dbReference type="NCBI Taxonomy" id="3156397"/>
    <lineage>
        <taxon>Bacteria</taxon>
        <taxon>Bacillati</taxon>
        <taxon>Actinomycetota</taxon>
        <taxon>Actinomycetes</taxon>
        <taxon>Kitasatosporales</taxon>
        <taxon>Streptomycetaceae</taxon>
        <taxon>Kitasatospora</taxon>
    </lineage>
</organism>
<evidence type="ECO:0000313" key="1">
    <source>
        <dbReference type="EMBL" id="XCM80818.1"/>
    </source>
</evidence>
<dbReference type="InterPro" id="IPR023214">
    <property type="entry name" value="HAD_sf"/>
</dbReference>